<sequence>MGNMKCSNINMRESAKQGSSWEFFSPAPCCCGILTSPPQPMTRYTKIKHVAAGLLQSFVSRNNDVGGFWALGVLYCEVGATGDVCHLNLLDGTAASSTANGELVAKNYAAFLRSALLAKGMAPGDLEEASVHVQFNASLPDRAIDVCYHGDPFVCTVALRPACGKEARMQTAGRCLFNHVGRFSRRAVH</sequence>
<keyword evidence="2" id="KW-1185">Reference proteome</keyword>
<name>A0A430HMJ9_9BURK</name>
<evidence type="ECO:0000313" key="2">
    <source>
        <dbReference type="Proteomes" id="UP000278085"/>
    </source>
</evidence>
<organism evidence="1 2">
    <name type="scientific">Massilia atriviolacea</name>
    <dbReference type="NCBI Taxonomy" id="2495579"/>
    <lineage>
        <taxon>Bacteria</taxon>
        <taxon>Pseudomonadati</taxon>
        <taxon>Pseudomonadota</taxon>
        <taxon>Betaproteobacteria</taxon>
        <taxon>Burkholderiales</taxon>
        <taxon>Oxalobacteraceae</taxon>
        <taxon>Telluria group</taxon>
        <taxon>Massilia</taxon>
    </lineage>
</organism>
<evidence type="ECO:0000313" key="1">
    <source>
        <dbReference type="EMBL" id="RSZ58702.1"/>
    </source>
</evidence>
<reference evidence="1 2" key="1">
    <citation type="submission" date="2018-12" db="EMBL/GenBank/DDBJ databases">
        <authorList>
            <person name="Yang E."/>
        </authorList>
    </citation>
    <scope>NUCLEOTIDE SEQUENCE [LARGE SCALE GENOMIC DNA]</scope>
    <source>
        <strain evidence="1 2">SOD</strain>
    </source>
</reference>
<dbReference type="AlphaFoldDB" id="A0A430HMJ9"/>
<dbReference type="EMBL" id="RXLQ01000006">
    <property type="protein sequence ID" value="RSZ58702.1"/>
    <property type="molecule type" value="Genomic_DNA"/>
</dbReference>
<comment type="caution">
    <text evidence="1">The sequence shown here is derived from an EMBL/GenBank/DDBJ whole genome shotgun (WGS) entry which is preliminary data.</text>
</comment>
<dbReference type="Proteomes" id="UP000278085">
    <property type="component" value="Unassembled WGS sequence"/>
</dbReference>
<protein>
    <submittedName>
        <fullName evidence="1">Uncharacterized protein</fullName>
    </submittedName>
</protein>
<dbReference type="OrthoDB" id="8756377at2"/>
<accession>A0A430HMJ9</accession>
<dbReference type="RefSeq" id="WP_126074598.1">
    <property type="nucleotide sequence ID" value="NZ_CP051166.1"/>
</dbReference>
<gene>
    <name evidence="1" type="ORF">EJB06_13825</name>
</gene>
<proteinExistence type="predicted"/>